<dbReference type="EMBL" id="KQ085887">
    <property type="protein sequence ID" value="KLO19376.1"/>
    <property type="molecule type" value="Genomic_DNA"/>
</dbReference>
<evidence type="ECO:0000313" key="10">
    <source>
        <dbReference type="Proteomes" id="UP000053477"/>
    </source>
</evidence>
<dbReference type="GO" id="GO:0005524">
    <property type="term" value="F:ATP binding"/>
    <property type="evidence" value="ECO:0007669"/>
    <property type="project" value="UniProtKB-UniRule"/>
</dbReference>
<dbReference type="InterPro" id="IPR036678">
    <property type="entry name" value="MutS_con_dom_sf"/>
</dbReference>
<evidence type="ECO:0000259" key="8">
    <source>
        <dbReference type="PROSITE" id="PS00486"/>
    </source>
</evidence>
<evidence type="ECO:0000256" key="3">
    <source>
        <dbReference type="ARBA" id="ARBA00022763"/>
    </source>
</evidence>
<dbReference type="InterPro" id="IPR000432">
    <property type="entry name" value="DNA_mismatch_repair_MutS_C"/>
</dbReference>
<feature type="compositionally biased region" description="Basic residues" evidence="7">
    <location>
        <begin position="178"/>
        <end position="192"/>
    </location>
</feature>
<sequence>MGWFSAKQPGTADSSKAAKPAASESTSKATKSSSANASGSAKTLKKRQSDMELDTDVQMPSEPSAQTSSAIDSDGGPFDKLHSTPPTSDPIDVDMQEDMEKSRTSKRKSSVVDSEDEEEQLKPRLRRRSASASSSFPGSDEEPERSSPGPTRAKKLRVSLLESDDEEDTAAANAMTKRLSRFKKPVTPKKARMSTGSRDGDSDFIPEVEEFSDVDILPPTSSRRGSSVSHSELDLESASEMSDAPRKKATAKKAGGGRPALQKSQSSSGGGTSFLTAAEQREKDKKSEKKSNEDAFEFLKDVRDKDKKRPGEPGYDPRTIYIPPSAWKTFTPFETQFWEIKQNHYDTVLFFQKGKFLELYEDDARIGHQQFDLKLTERVKMSMVGVPEYSFSFWAAKFLAKGYKVGRVDQAETALGAEMRMAAGGKGKKSGSAAEKIVRRELNKVFTNGTLVDADLLTDEQAGHCVSIRESDPDSDSGSFGICVLDTSTSEFNMSAFDDDACRTKLETMMRQLRVKEIVFTKGNLSVSTTRLLKAVLPGSCLWTGLRDCEGFNFKDTMKELQEIYPNSDDDMEDDSAIPEAIRSMLGQTTAVEALGAMIWYLRQLNIDKDILSMKNFNIYDPMKKGQGLVLDGQTLAHVEVLQNSEGTDEGSLLKILGRCITPFGKRLFRIWLCMPLKEVSAINTRLDAVQELMDHPTFESEFRDLAKGMPDLERIVSRIHAKNCKIKDFLKVLTSFTKLSEGMETLSETAESFSSQTVAGLLRSAPDVRPNVKNIKKMFRSPKQDEKEVDDLIPEANVDEAYDDINKQITKLEDSLDASLKKLQKDLGFSLTYWHSAIGTKDIYLVQTKAGQKGVPKNWTKNGATKAFNRWIVPDLSGTIRKLKEARETRNGVIKDFKLRLFAEFDQDRDIWLRAVRALAELDCLFSLAKSSSAIGEPACRPEFVESDDGAFIDFEELRHPALCLNAESFIPNDVKLGETVGRVALLTGPNMGGKSTVMRMTAVGVIMAQLGMLVPAKKARLSPVDSILTRMGAYDNMFSNASTFKVELDECCKILRDATPRSLVILDELGRGTSTYDGMAIAGAVLHQLATHTMPLSFFATHYGSLTDDFSYHPNIRNMHMSTIVDDEKCELVFLYKLVEGVASSSFGTHVANLAGVPMDVVKRAEVISTDFAKQFKERIEGKRSKALPLVVQADFAYLYRLATGDLKLPDDKMRRKAILRSLKAAVPRYIQNAGI</sequence>
<organism evidence="9 10">
    <name type="scientific">Schizopora paradoxa</name>
    <dbReference type="NCBI Taxonomy" id="27342"/>
    <lineage>
        <taxon>Eukaryota</taxon>
        <taxon>Fungi</taxon>
        <taxon>Dikarya</taxon>
        <taxon>Basidiomycota</taxon>
        <taxon>Agaricomycotina</taxon>
        <taxon>Agaricomycetes</taxon>
        <taxon>Hymenochaetales</taxon>
        <taxon>Schizoporaceae</taxon>
        <taxon>Schizopora</taxon>
    </lineage>
</organism>
<proteinExistence type="inferred from homology"/>
<keyword evidence="4 6" id="KW-0067">ATP-binding</keyword>
<name>A0A0H2SQK3_9AGAM</name>
<dbReference type="Gene3D" id="3.40.50.300">
    <property type="entry name" value="P-loop containing nucleotide triphosphate hydrolases"/>
    <property type="match status" value="1"/>
</dbReference>
<dbReference type="AlphaFoldDB" id="A0A0H2SQK3"/>
<dbReference type="Gene3D" id="3.40.1170.10">
    <property type="entry name" value="DNA repair protein MutS, domain I"/>
    <property type="match status" value="1"/>
</dbReference>
<keyword evidence="5 6" id="KW-0238">DNA-binding</keyword>
<dbReference type="PANTHER" id="PTHR11361">
    <property type="entry name" value="DNA MISMATCH REPAIR PROTEIN MUTS FAMILY MEMBER"/>
    <property type="match status" value="1"/>
</dbReference>
<dbReference type="InterPro" id="IPR016151">
    <property type="entry name" value="DNA_mismatch_repair_MutS_N"/>
</dbReference>
<keyword evidence="3 6" id="KW-0227">DNA damage</keyword>
<feature type="compositionally biased region" description="Acidic residues" evidence="7">
    <location>
        <begin position="202"/>
        <end position="213"/>
    </location>
</feature>
<dbReference type="PANTHER" id="PTHR11361:SF148">
    <property type="entry name" value="DNA MISMATCH REPAIR PROTEIN MSH6"/>
    <property type="match status" value="1"/>
</dbReference>
<dbReference type="SUPFAM" id="SSF53150">
    <property type="entry name" value="DNA repair protein MutS, domain II"/>
    <property type="match status" value="1"/>
</dbReference>
<dbReference type="FunCoup" id="A0A0H2SQK3">
    <property type="interactions" value="747"/>
</dbReference>
<dbReference type="InterPro" id="IPR007860">
    <property type="entry name" value="DNA_mmatch_repair_MutS_con_dom"/>
</dbReference>
<dbReference type="PROSITE" id="PS00486">
    <property type="entry name" value="DNA_MISMATCH_REPAIR_2"/>
    <property type="match status" value="1"/>
</dbReference>
<dbReference type="SMART" id="SM00533">
    <property type="entry name" value="MUTSd"/>
    <property type="match status" value="1"/>
</dbReference>
<dbReference type="SUPFAM" id="SSF48334">
    <property type="entry name" value="DNA repair protein MutS, domain III"/>
    <property type="match status" value="1"/>
</dbReference>
<evidence type="ECO:0000256" key="5">
    <source>
        <dbReference type="ARBA" id="ARBA00023125"/>
    </source>
</evidence>
<dbReference type="InParanoid" id="A0A0H2SQK3"/>
<dbReference type="SUPFAM" id="SSF52540">
    <property type="entry name" value="P-loop containing nucleoside triphosphate hydrolases"/>
    <property type="match status" value="1"/>
</dbReference>
<feature type="compositionally biased region" description="Low complexity" evidence="7">
    <location>
        <begin position="221"/>
        <end position="230"/>
    </location>
</feature>
<dbReference type="Gene3D" id="3.30.420.110">
    <property type="entry name" value="MutS, connector domain"/>
    <property type="match status" value="1"/>
</dbReference>
<keyword evidence="2 6" id="KW-0547">Nucleotide-binding</keyword>
<accession>A0A0H2SQK3</accession>
<comment type="function">
    <text evidence="6">Component of the post-replicative DNA mismatch repair system (MMR).</text>
</comment>
<evidence type="ECO:0000256" key="1">
    <source>
        <dbReference type="ARBA" id="ARBA00006271"/>
    </source>
</evidence>
<dbReference type="InterPro" id="IPR007696">
    <property type="entry name" value="DNA_mismatch_repair_MutS_core"/>
</dbReference>
<feature type="region of interest" description="Disordered" evidence="7">
    <location>
        <begin position="1"/>
        <end position="273"/>
    </location>
</feature>
<dbReference type="GO" id="GO:0030983">
    <property type="term" value="F:mismatched DNA binding"/>
    <property type="evidence" value="ECO:0007669"/>
    <property type="project" value="UniProtKB-UniRule"/>
</dbReference>
<dbReference type="InterPro" id="IPR045076">
    <property type="entry name" value="MutS"/>
</dbReference>
<dbReference type="FunFam" id="3.40.1170.10:FF:000002">
    <property type="entry name" value="DNA mismatch repair protein"/>
    <property type="match status" value="1"/>
</dbReference>
<dbReference type="Proteomes" id="UP000053477">
    <property type="component" value="Unassembled WGS sequence"/>
</dbReference>
<feature type="compositionally biased region" description="Low complexity" evidence="7">
    <location>
        <begin position="11"/>
        <end position="42"/>
    </location>
</feature>
<dbReference type="GO" id="GO:0140664">
    <property type="term" value="F:ATP-dependent DNA damage sensor activity"/>
    <property type="evidence" value="ECO:0007669"/>
    <property type="project" value="InterPro"/>
</dbReference>
<dbReference type="InterPro" id="IPR036187">
    <property type="entry name" value="DNA_mismatch_repair_MutS_sf"/>
</dbReference>
<dbReference type="InterPro" id="IPR007695">
    <property type="entry name" value="DNA_mismatch_repair_MutS-lik_N"/>
</dbReference>
<dbReference type="Gene3D" id="1.10.1420.10">
    <property type="match status" value="2"/>
</dbReference>
<reference evidence="9 10" key="1">
    <citation type="submission" date="2015-04" db="EMBL/GenBank/DDBJ databases">
        <title>Complete genome sequence of Schizopora paradoxa KUC8140, a cosmopolitan wood degrader in East Asia.</title>
        <authorList>
            <consortium name="DOE Joint Genome Institute"/>
            <person name="Min B."/>
            <person name="Park H."/>
            <person name="Jang Y."/>
            <person name="Kim J.-J."/>
            <person name="Kim K.H."/>
            <person name="Pangilinan J."/>
            <person name="Lipzen A."/>
            <person name="Riley R."/>
            <person name="Grigoriev I.V."/>
            <person name="Spatafora J.W."/>
            <person name="Choi I.-G."/>
        </authorList>
    </citation>
    <scope>NUCLEOTIDE SEQUENCE [LARGE SCALE GENOMIC DNA]</scope>
    <source>
        <strain evidence="9 10">KUC8140</strain>
    </source>
</reference>
<dbReference type="NCBIfam" id="NF003810">
    <property type="entry name" value="PRK05399.1"/>
    <property type="match status" value="1"/>
</dbReference>
<dbReference type="Pfam" id="PF05192">
    <property type="entry name" value="MutS_III"/>
    <property type="match status" value="1"/>
</dbReference>
<evidence type="ECO:0000313" key="9">
    <source>
        <dbReference type="EMBL" id="KLO19376.1"/>
    </source>
</evidence>
<dbReference type="GO" id="GO:0032301">
    <property type="term" value="C:MutSalpha complex"/>
    <property type="evidence" value="ECO:0007669"/>
    <property type="project" value="TreeGrafter"/>
</dbReference>
<dbReference type="GO" id="GO:0006298">
    <property type="term" value="P:mismatch repair"/>
    <property type="evidence" value="ECO:0007669"/>
    <property type="project" value="InterPro"/>
</dbReference>
<evidence type="ECO:0000256" key="6">
    <source>
        <dbReference type="PIRNR" id="PIRNR037677"/>
    </source>
</evidence>
<evidence type="ECO:0000256" key="4">
    <source>
        <dbReference type="ARBA" id="ARBA00022840"/>
    </source>
</evidence>
<dbReference type="SUPFAM" id="SSF55271">
    <property type="entry name" value="DNA repair protein MutS, domain I"/>
    <property type="match status" value="1"/>
</dbReference>
<keyword evidence="6" id="KW-0234">DNA repair</keyword>
<feature type="domain" description="DNA mismatch repair proteins mutS family" evidence="8">
    <location>
        <begin position="1064"/>
        <end position="1080"/>
    </location>
</feature>
<dbReference type="InterPro" id="IPR017261">
    <property type="entry name" value="DNA_mismatch_repair_MutS/MSH"/>
</dbReference>
<dbReference type="Pfam" id="PF01624">
    <property type="entry name" value="MutS_I"/>
    <property type="match status" value="1"/>
</dbReference>
<dbReference type="InterPro" id="IPR027417">
    <property type="entry name" value="P-loop_NTPase"/>
</dbReference>
<dbReference type="Pfam" id="PF05188">
    <property type="entry name" value="MutS_II"/>
    <property type="match status" value="1"/>
</dbReference>
<feature type="compositionally biased region" description="Polar residues" evidence="7">
    <location>
        <begin position="61"/>
        <end position="71"/>
    </location>
</feature>
<dbReference type="STRING" id="27342.A0A0H2SQK3"/>
<dbReference type="PIRSF" id="PIRSF037677">
    <property type="entry name" value="DNA_mis_repair_Msh6"/>
    <property type="match status" value="1"/>
</dbReference>
<gene>
    <name evidence="9" type="ORF">SCHPADRAFT_843661</name>
</gene>
<dbReference type="OrthoDB" id="121051at2759"/>
<evidence type="ECO:0000256" key="2">
    <source>
        <dbReference type="ARBA" id="ARBA00022741"/>
    </source>
</evidence>
<dbReference type="Pfam" id="PF00488">
    <property type="entry name" value="MutS_V"/>
    <property type="match status" value="1"/>
</dbReference>
<protein>
    <recommendedName>
        <fullName evidence="6">DNA mismatch repair protein</fullName>
    </recommendedName>
</protein>
<keyword evidence="10" id="KW-1185">Reference proteome</keyword>
<comment type="similarity">
    <text evidence="1 6">Belongs to the DNA mismatch repair MutS family.</text>
</comment>
<evidence type="ECO:0000256" key="7">
    <source>
        <dbReference type="SAM" id="MobiDB-lite"/>
    </source>
</evidence>
<dbReference type="SMART" id="SM00534">
    <property type="entry name" value="MUTSac"/>
    <property type="match status" value="1"/>
</dbReference>